<proteinExistence type="predicted"/>
<sequence length="100" mass="10942">MIGHARLSSPLVIELKGGRRNVEVELTYFAALHWKALLSPESPAQNKLYYRSTLISRHLQSLYALLSEATVGIIACANACSSNEVKPDAYLGTLPRGLLC</sequence>
<reference evidence="1 2" key="1">
    <citation type="journal article" date="2024" name="G3 (Bethesda)">
        <title>Genome assembly of Hibiscus sabdariffa L. provides insights into metabolisms of medicinal natural products.</title>
        <authorList>
            <person name="Kim T."/>
        </authorList>
    </citation>
    <scope>NUCLEOTIDE SEQUENCE [LARGE SCALE GENOMIC DNA]</scope>
    <source>
        <strain evidence="1">TK-2024</strain>
        <tissue evidence="1">Old leaves</tissue>
    </source>
</reference>
<name>A0ABR2A6X1_9ROSI</name>
<gene>
    <name evidence="1" type="ORF">V6N12_062062</name>
</gene>
<dbReference type="Proteomes" id="UP001472677">
    <property type="component" value="Unassembled WGS sequence"/>
</dbReference>
<evidence type="ECO:0000313" key="2">
    <source>
        <dbReference type="Proteomes" id="UP001472677"/>
    </source>
</evidence>
<organism evidence="1 2">
    <name type="scientific">Hibiscus sabdariffa</name>
    <name type="common">roselle</name>
    <dbReference type="NCBI Taxonomy" id="183260"/>
    <lineage>
        <taxon>Eukaryota</taxon>
        <taxon>Viridiplantae</taxon>
        <taxon>Streptophyta</taxon>
        <taxon>Embryophyta</taxon>
        <taxon>Tracheophyta</taxon>
        <taxon>Spermatophyta</taxon>
        <taxon>Magnoliopsida</taxon>
        <taxon>eudicotyledons</taxon>
        <taxon>Gunneridae</taxon>
        <taxon>Pentapetalae</taxon>
        <taxon>rosids</taxon>
        <taxon>malvids</taxon>
        <taxon>Malvales</taxon>
        <taxon>Malvaceae</taxon>
        <taxon>Malvoideae</taxon>
        <taxon>Hibiscus</taxon>
    </lineage>
</organism>
<evidence type="ECO:0000313" key="1">
    <source>
        <dbReference type="EMBL" id="KAK8488562.1"/>
    </source>
</evidence>
<protein>
    <submittedName>
        <fullName evidence="1">Uncharacterized protein</fullName>
    </submittedName>
</protein>
<comment type="caution">
    <text evidence="1">The sequence shown here is derived from an EMBL/GenBank/DDBJ whole genome shotgun (WGS) entry which is preliminary data.</text>
</comment>
<keyword evidence="2" id="KW-1185">Reference proteome</keyword>
<dbReference type="EMBL" id="JBBPBM010000991">
    <property type="protein sequence ID" value="KAK8488562.1"/>
    <property type="molecule type" value="Genomic_DNA"/>
</dbReference>
<accession>A0ABR2A6X1</accession>